<reference evidence="1" key="1">
    <citation type="submission" date="2021-08" db="EMBL/GenBank/DDBJ databases">
        <title>The first chromosome-level gecko genome reveals the dynamic sex chromosomes of Neotropical dwarf geckos (Sphaerodactylidae: Sphaerodactylus).</title>
        <authorList>
            <person name="Pinto B.J."/>
            <person name="Keating S.E."/>
            <person name="Gamble T."/>
        </authorList>
    </citation>
    <scope>NUCLEOTIDE SEQUENCE</scope>
    <source>
        <strain evidence="1">TG3544</strain>
    </source>
</reference>
<proteinExistence type="predicted"/>
<protein>
    <submittedName>
        <fullName evidence="1">Uncharacterized protein</fullName>
    </submittedName>
</protein>
<gene>
    <name evidence="1" type="ORF">K3G42_014088</name>
</gene>
<accession>A0ACB8FHJ1</accession>
<keyword evidence="2" id="KW-1185">Reference proteome</keyword>
<comment type="caution">
    <text evidence="1">The sequence shown here is derived from an EMBL/GenBank/DDBJ whole genome shotgun (WGS) entry which is preliminary data.</text>
</comment>
<name>A0ACB8FHJ1_9SAUR</name>
<organism evidence="1 2">
    <name type="scientific">Sphaerodactylus townsendi</name>
    <dbReference type="NCBI Taxonomy" id="933632"/>
    <lineage>
        <taxon>Eukaryota</taxon>
        <taxon>Metazoa</taxon>
        <taxon>Chordata</taxon>
        <taxon>Craniata</taxon>
        <taxon>Vertebrata</taxon>
        <taxon>Euteleostomi</taxon>
        <taxon>Lepidosauria</taxon>
        <taxon>Squamata</taxon>
        <taxon>Bifurcata</taxon>
        <taxon>Gekkota</taxon>
        <taxon>Sphaerodactylidae</taxon>
        <taxon>Sphaerodactylus</taxon>
    </lineage>
</organism>
<dbReference type="Proteomes" id="UP000827872">
    <property type="component" value="Linkage Group LG04"/>
</dbReference>
<evidence type="ECO:0000313" key="1">
    <source>
        <dbReference type="EMBL" id="KAH8004561.1"/>
    </source>
</evidence>
<sequence>MDQSAETTDPATKDETAVAGTPDRSRPSSVEKIENVLIQSSTEYRNSLPVTTVRSKHGVEVAQLSELQSASNESQVISDQDSEAQGVSDQASEPQDVLDQVSEPPTALDQAAEPQATPDQASESQNASGQESEPQDALGQASEPQATCSVIQSSETVETMPEVYLDPFEVSLRYMEKHSILQIFQDITENLVYEKPDDPLQFMLEQVQSKIKQRQEEDEGPSSEMKDST</sequence>
<dbReference type="EMBL" id="CM037617">
    <property type="protein sequence ID" value="KAH8004561.1"/>
    <property type="molecule type" value="Genomic_DNA"/>
</dbReference>
<evidence type="ECO:0000313" key="2">
    <source>
        <dbReference type="Proteomes" id="UP000827872"/>
    </source>
</evidence>